<dbReference type="CDD" id="cd00082">
    <property type="entry name" value="HisKA"/>
    <property type="match status" value="1"/>
</dbReference>
<sequence length="551" mass="61680">MTESNVKFSIRSLFLWVVMLIITFTLVFSSSLSMYSQIKNYRQELANQVITLAELISHNAGYYLKTMKPEEASARLKTLEAADILQNVVIYQGTPSPDGSQPSRFAEFTHSSAAPIIPPASIFNQVRHARFHEDSIDVTIPIRESGGTIGYVFVKASAASFHEMVGDAIFLNLSVMLIMLVVGLILTVKLQRFITEPIEYLAEFLQLTSRKRDYSARADSSRIKELNILSKAVNITLRRIQETIQKQQAAEEQHRELNTRLEEMVNQRTLALKDANQELIQTLEKLHQFQRQIVQNEKMASLGDMVAGVAHEVNTPIGLGVTASTMMLDRIDTIQEQFENKTLKASTMAKFLSESQENLNIIYRNLNRAAELISSFKQVAVDQTSENSRAVCVAQLINEILLSLRPRLKKVHHQIDVNVNPDLTVNTKAGPINQIIINLIMNSIIHGFEDVESGQIVISAQMMSANKLKLIYRDNGKGIPDDIRKRIFDPFVTTKRGQGGSGLGMHLVYNLVTQALNGTISLSSEEGHGVEFVIVFPVTDATAKENLNLRQ</sequence>
<evidence type="ECO:0000256" key="8">
    <source>
        <dbReference type="SAM" id="Phobius"/>
    </source>
</evidence>
<keyword evidence="11" id="KW-0547">Nucleotide-binding</keyword>
<dbReference type="Gene3D" id="3.30.565.10">
    <property type="entry name" value="Histidine kinase-like ATPase, C-terminal domain"/>
    <property type="match status" value="1"/>
</dbReference>
<comment type="subcellular location">
    <subcellularLocation>
        <location evidence="2">Membrane</location>
    </subcellularLocation>
</comment>
<dbReference type="RefSeq" id="WP_265618698.1">
    <property type="nucleotide sequence ID" value="NZ_JAPFRD010000013.1"/>
</dbReference>
<evidence type="ECO:0000256" key="4">
    <source>
        <dbReference type="ARBA" id="ARBA00022553"/>
    </source>
</evidence>
<dbReference type="PANTHER" id="PTHR43065:SF47">
    <property type="match status" value="1"/>
</dbReference>
<proteinExistence type="predicted"/>
<dbReference type="InterPro" id="IPR036097">
    <property type="entry name" value="HisK_dim/P_sf"/>
</dbReference>
<dbReference type="SUPFAM" id="SSF55874">
    <property type="entry name" value="ATPase domain of HSP90 chaperone/DNA topoisomerase II/histidine kinase"/>
    <property type="match status" value="1"/>
</dbReference>
<dbReference type="SMART" id="SM00387">
    <property type="entry name" value="HATPase_c"/>
    <property type="match status" value="1"/>
</dbReference>
<feature type="domain" description="Histidine kinase" evidence="9">
    <location>
        <begin position="308"/>
        <end position="540"/>
    </location>
</feature>
<dbReference type="PANTHER" id="PTHR43065">
    <property type="entry name" value="SENSOR HISTIDINE KINASE"/>
    <property type="match status" value="1"/>
</dbReference>
<dbReference type="Proteomes" id="UP001142810">
    <property type="component" value="Unassembled WGS sequence"/>
</dbReference>
<evidence type="ECO:0000256" key="6">
    <source>
        <dbReference type="ARBA" id="ARBA00022777"/>
    </source>
</evidence>
<evidence type="ECO:0000256" key="5">
    <source>
        <dbReference type="ARBA" id="ARBA00022679"/>
    </source>
</evidence>
<keyword evidence="5" id="KW-0808">Transferase</keyword>
<dbReference type="Gene3D" id="1.10.287.130">
    <property type="match status" value="1"/>
</dbReference>
<dbReference type="Pfam" id="PF02518">
    <property type="entry name" value="HATPase_c"/>
    <property type="match status" value="1"/>
</dbReference>
<dbReference type="CDD" id="cd00075">
    <property type="entry name" value="HATPase"/>
    <property type="match status" value="1"/>
</dbReference>
<keyword evidence="11" id="KW-0067">ATP-binding</keyword>
<organism evidence="11 12">
    <name type="scientific">Alteromonas aquimaris</name>
    <dbReference type="NCBI Taxonomy" id="2998417"/>
    <lineage>
        <taxon>Bacteria</taxon>
        <taxon>Pseudomonadati</taxon>
        <taxon>Pseudomonadota</taxon>
        <taxon>Gammaproteobacteria</taxon>
        <taxon>Alteromonadales</taxon>
        <taxon>Alteromonadaceae</taxon>
        <taxon>Alteromonas/Salinimonas group</taxon>
        <taxon>Alteromonas</taxon>
    </lineage>
</organism>
<evidence type="ECO:0000259" key="9">
    <source>
        <dbReference type="PROSITE" id="PS50109"/>
    </source>
</evidence>
<feature type="transmembrane region" description="Helical" evidence="8">
    <location>
        <begin position="169"/>
        <end position="188"/>
    </location>
</feature>
<evidence type="ECO:0000313" key="12">
    <source>
        <dbReference type="Proteomes" id="UP001142810"/>
    </source>
</evidence>
<keyword evidence="8" id="KW-0472">Membrane</keyword>
<dbReference type="EMBL" id="JAPFRD010000013">
    <property type="protein sequence ID" value="MCW8109822.1"/>
    <property type="molecule type" value="Genomic_DNA"/>
</dbReference>
<keyword evidence="8" id="KW-0812">Transmembrane</keyword>
<protein>
    <recommendedName>
        <fullName evidence="3">histidine kinase</fullName>
        <ecNumber evidence="3">2.7.13.3</ecNumber>
    </recommendedName>
</protein>
<dbReference type="SUPFAM" id="SSF47384">
    <property type="entry name" value="Homodimeric domain of signal transducing histidine kinase"/>
    <property type="match status" value="1"/>
</dbReference>
<keyword evidence="12" id="KW-1185">Reference proteome</keyword>
<evidence type="ECO:0000259" key="10">
    <source>
        <dbReference type="PROSITE" id="PS50885"/>
    </source>
</evidence>
<feature type="transmembrane region" description="Helical" evidence="8">
    <location>
        <begin position="13"/>
        <end position="35"/>
    </location>
</feature>
<dbReference type="InterPro" id="IPR003594">
    <property type="entry name" value="HATPase_dom"/>
</dbReference>
<dbReference type="InterPro" id="IPR005467">
    <property type="entry name" value="His_kinase_dom"/>
</dbReference>
<dbReference type="InterPro" id="IPR003661">
    <property type="entry name" value="HisK_dim/P_dom"/>
</dbReference>
<comment type="caution">
    <text evidence="11">The sequence shown here is derived from an EMBL/GenBank/DDBJ whole genome shotgun (WGS) entry which is preliminary data.</text>
</comment>
<evidence type="ECO:0000313" key="11">
    <source>
        <dbReference type="EMBL" id="MCW8109822.1"/>
    </source>
</evidence>
<keyword evidence="6" id="KW-0418">Kinase</keyword>
<dbReference type="PROSITE" id="PS50109">
    <property type="entry name" value="HIS_KIN"/>
    <property type="match status" value="1"/>
</dbReference>
<comment type="catalytic activity">
    <reaction evidence="1">
        <text>ATP + protein L-histidine = ADP + protein N-phospho-L-histidine.</text>
        <dbReference type="EC" id="2.7.13.3"/>
    </reaction>
</comment>
<keyword evidence="8" id="KW-1133">Transmembrane helix</keyword>
<dbReference type="Gene3D" id="6.10.340.10">
    <property type="match status" value="1"/>
</dbReference>
<keyword evidence="7" id="KW-0175">Coiled coil</keyword>
<evidence type="ECO:0000256" key="3">
    <source>
        <dbReference type="ARBA" id="ARBA00012438"/>
    </source>
</evidence>
<accession>A0ABT3PAM4</accession>
<dbReference type="InterPro" id="IPR036890">
    <property type="entry name" value="HATPase_C_sf"/>
</dbReference>
<keyword evidence="4" id="KW-0597">Phosphoprotein</keyword>
<evidence type="ECO:0000256" key="7">
    <source>
        <dbReference type="SAM" id="Coils"/>
    </source>
</evidence>
<evidence type="ECO:0000256" key="2">
    <source>
        <dbReference type="ARBA" id="ARBA00004370"/>
    </source>
</evidence>
<dbReference type="EC" id="2.7.13.3" evidence="3"/>
<dbReference type="GO" id="GO:0005524">
    <property type="term" value="F:ATP binding"/>
    <property type="evidence" value="ECO:0007669"/>
    <property type="project" value="UniProtKB-KW"/>
</dbReference>
<dbReference type="PROSITE" id="PS50885">
    <property type="entry name" value="HAMP"/>
    <property type="match status" value="1"/>
</dbReference>
<feature type="domain" description="HAMP" evidence="10">
    <location>
        <begin position="192"/>
        <end position="245"/>
    </location>
</feature>
<dbReference type="InterPro" id="IPR003660">
    <property type="entry name" value="HAMP_dom"/>
</dbReference>
<feature type="coiled-coil region" evidence="7">
    <location>
        <begin position="237"/>
        <end position="292"/>
    </location>
</feature>
<dbReference type="InterPro" id="IPR004358">
    <property type="entry name" value="Sig_transdc_His_kin-like_C"/>
</dbReference>
<gene>
    <name evidence="11" type="ORF">OPS25_15050</name>
</gene>
<evidence type="ECO:0000256" key="1">
    <source>
        <dbReference type="ARBA" id="ARBA00000085"/>
    </source>
</evidence>
<reference evidence="11" key="1">
    <citation type="submission" date="2022-11" db="EMBL/GenBank/DDBJ databases">
        <title>Alteromonas sp. nov., isolated from sea water of the Qingdao.</title>
        <authorList>
            <person name="Wang Q."/>
        </authorList>
    </citation>
    <scope>NUCLEOTIDE SEQUENCE</scope>
    <source>
        <strain evidence="11">ASW11-7</strain>
    </source>
</reference>
<dbReference type="PRINTS" id="PR00344">
    <property type="entry name" value="BCTRLSENSOR"/>
</dbReference>
<name>A0ABT3PAM4_9ALTE</name>